<evidence type="ECO:0000256" key="4">
    <source>
        <dbReference type="ARBA" id="ARBA00023136"/>
    </source>
</evidence>
<evidence type="ECO:0000256" key="6">
    <source>
        <dbReference type="SAM" id="Phobius"/>
    </source>
</evidence>
<feature type="region of interest" description="Disordered" evidence="5">
    <location>
        <begin position="213"/>
        <end position="265"/>
    </location>
</feature>
<dbReference type="OrthoDB" id="4153189at2759"/>
<keyword evidence="3 6" id="KW-1133">Transmembrane helix</keyword>
<keyword evidence="2 6" id="KW-0812">Transmembrane</keyword>
<evidence type="ECO:0000256" key="3">
    <source>
        <dbReference type="ARBA" id="ARBA00022989"/>
    </source>
</evidence>
<dbReference type="InterPro" id="IPR051694">
    <property type="entry name" value="Immunoregulatory_rcpt-like"/>
</dbReference>
<dbReference type="GO" id="GO:0071944">
    <property type="term" value="C:cell periphery"/>
    <property type="evidence" value="ECO:0007669"/>
    <property type="project" value="UniProtKB-ARBA"/>
</dbReference>
<feature type="transmembrane region" description="Helical" evidence="6">
    <location>
        <begin position="161"/>
        <end position="185"/>
    </location>
</feature>
<dbReference type="Proteomes" id="UP000245910">
    <property type="component" value="Chromosome II"/>
</dbReference>
<accession>A0A2L2TQZ0</accession>
<evidence type="ECO:0000256" key="5">
    <source>
        <dbReference type="SAM" id="MobiDB-lite"/>
    </source>
</evidence>
<dbReference type="AlphaFoldDB" id="A0A2L2TQZ0"/>
<keyword evidence="8" id="KW-1185">Reference proteome</keyword>
<dbReference type="PANTHER" id="PTHR15549">
    <property type="entry name" value="PAIRED IMMUNOGLOBULIN-LIKE TYPE 2 RECEPTOR"/>
    <property type="match status" value="1"/>
</dbReference>
<proteinExistence type="predicted"/>
<organism evidence="7 8">
    <name type="scientific">Fusarium venenatum</name>
    <dbReference type="NCBI Taxonomy" id="56646"/>
    <lineage>
        <taxon>Eukaryota</taxon>
        <taxon>Fungi</taxon>
        <taxon>Dikarya</taxon>
        <taxon>Ascomycota</taxon>
        <taxon>Pezizomycotina</taxon>
        <taxon>Sordariomycetes</taxon>
        <taxon>Hypocreomycetidae</taxon>
        <taxon>Hypocreales</taxon>
        <taxon>Nectriaceae</taxon>
        <taxon>Fusarium</taxon>
    </lineage>
</organism>
<protein>
    <recommendedName>
        <fullName evidence="9">Extracellular membrane protein CFEM domain-containing protein</fullName>
    </recommendedName>
</protein>
<evidence type="ECO:0000256" key="1">
    <source>
        <dbReference type="ARBA" id="ARBA00004167"/>
    </source>
</evidence>
<name>A0A2L2TQZ0_9HYPO</name>
<sequence>MSRTDDDSGASVQTYAPACTDMLDVFTSCTNKFDGFTNLAFKEQASCYCCRTSRRSAVWTDEFGSYASSCADWAITGEPDTAYSVAKTFETFCERFTDVCDASGTVSELITTTDDGVSAETDSSSSSEGGTVTITRVIGEMGVTNSPSDTSNDKGGLSTGAIAGIAVGVGLVALLALSGIFLWCWKTKRSTQSPTTEQQIQPIQQEQPIVYMPYGQQPPVHGRPSHFSPVYPGNESYQTSSLPPQPPGQTQFAAEMSAGKEPVEAVEVGGREIKSWY</sequence>
<evidence type="ECO:0000256" key="2">
    <source>
        <dbReference type="ARBA" id="ARBA00022692"/>
    </source>
</evidence>
<evidence type="ECO:0000313" key="8">
    <source>
        <dbReference type="Proteomes" id="UP000245910"/>
    </source>
</evidence>
<feature type="compositionally biased region" description="Polar residues" evidence="5">
    <location>
        <begin position="235"/>
        <end position="252"/>
    </location>
</feature>
<keyword evidence="4 6" id="KW-0472">Membrane</keyword>
<evidence type="ECO:0000313" key="7">
    <source>
        <dbReference type="EMBL" id="CEI63290.1"/>
    </source>
</evidence>
<dbReference type="EMBL" id="LN649230">
    <property type="protein sequence ID" value="CEI63290.1"/>
    <property type="molecule type" value="Genomic_DNA"/>
</dbReference>
<comment type="subcellular location">
    <subcellularLocation>
        <location evidence="1">Membrane</location>
        <topology evidence="1">Single-pass membrane protein</topology>
    </subcellularLocation>
</comment>
<evidence type="ECO:0008006" key="9">
    <source>
        <dbReference type="Google" id="ProtNLM"/>
    </source>
</evidence>
<dbReference type="GO" id="GO:0016020">
    <property type="term" value="C:membrane"/>
    <property type="evidence" value="ECO:0007669"/>
    <property type="project" value="UniProtKB-SubCell"/>
</dbReference>
<reference evidence="8" key="1">
    <citation type="submission" date="2014-10" db="EMBL/GenBank/DDBJ databases">
        <authorList>
            <person name="King R."/>
        </authorList>
    </citation>
    <scope>NUCLEOTIDE SEQUENCE [LARGE SCALE GENOMIC DNA]</scope>
    <source>
        <strain evidence="8">A3/5</strain>
    </source>
</reference>